<keyword evidence="2" id="KW-1185">Reference proteome</keyword>
<dbReference type="SUPFAM" id="SSF52540">
    <property type="entry name" value="P-loop containing nucleoside triphosphate hydrolases"/>
    <property type="match status" value="1"/>
</dbReference>
<comment type="caution">
    <text evidence="1">The sequence shown here is derived from an EMBL/GenBank/DDBJ whole genome shotgun (WGS) entry which is preliminary data.</text>
</comment>
<protein>
    <recommendedName>
        <fullName evidence="3">KAP NTPase domain-containing protein</fullName>
    </recommendedName>
</protein>
<dbReference type="AlphaFoldDB" id="A0A2K2FWT4"/>
<accession>A0A2K2FWT4</accession>
<name>A0A2K2FWT4_9SPHN</name>
<dbReference type="EMBL" id="LYMM01000054">
    <property type="protein sequence ID" value="PNU03233.1"/>
    <property type="molecule type" value="Genomic_DNA"/>
</dbReference>
<sequence length="364" mass="39543">MTAKHAAREITAFLASDRAETLCVMGPWGVGKTFAWKQYLAQAARKSRITRNYAYVSLFGLNSLDELRHALYENTVPASDAGAAATWDTLASVWANAKTGVRKIRSALGVASGMVTTGGVNFGAVGELIARSSFLLVRDQIICLDDLERAGEGLAAKDVLGLISFLKEERNCSVALLLNDGALKPSEREDMQRLLEKVIDVSLAFVPTPAEAARIALQDGADGVAQLRDHVEALEITNIRVIRKIRVLTGKVLEILAGKPKEIIDRAMTTVALAGWSVFEPDRAPSQEFLKSFDPLVDELVREPGDGGAGAAQNITWRRQLARLGFSYPDELDRIIFDGAARGYFDEDAILTLAGELQVELKAM</sequence>
<dbReference type="RefSeq" id="WP_103097971.1">
    <property type="nucleotide sequence ID" value="NZ_LYMM01000054.1"/>
</dbReference>
<evidence type="ECO:0008006" key="3">
    <source>
        <dbReference type="Google" id="ProtNLM"/>
    </source>
</evidence>
<dbReference type="InterPro" id="IPR027417">
    <property type="entry name" value="P-loop_NTPase"/>
</dbReference>
<dbReference type="Gene3D" id="3.40.50.300">
    <property type="entry name" value="P-loop containing nucleotide triphosphate hydrolases"/>
    <property type="match status" value="1"/>
</dbReference>
<organism evidence="1 2">
    <name type="scientific">Novosphingobium guangzhouense</name>
    <dbReference type="NCBI Taxonomy" id="1850347"/>
    <lineage>
        <taxon>Bacteria</taxon>
        <taxon>Pseudomonadati</taxon>
        <taxon>Pseudomonadota</taxon>
        <taxon>Alphaproteobacteria</taxon>
        <taxon>Sphingomonadales</taxon>
        <taxon>Sphingomonadaceae</taxon>
        <taxon>Novosphingobium</taxon>
    </lineage>
</organism>
<evidence type="ECO:0000313" key="2">
    <source>
        <dbReference type="Proteomes" id="UP000236327"/>
    </source>
</evidence>
<evidence type="ECO:0000313" key="1">
    <source>
        <dbReference type="EMBL" id="PNU03233.1"/>
    </source>
</evidence>
<reference evidence="1 2" key="1">
    <citation type="submission" date="2016-05" db="EMBL/GenBank/DDBJ databases">
        <title>Complete genome sequence of Novosphingobium guangzhouense SA925(T).</title>
        <authorList>
            <person name="Sha S."/>
        </authorList>
    </citation>
    <scope>NUCLEOTIDE SEQUENCE [LARGE SCALE GENOMIC DNA]</scope>
    <source>
        <strain evidence="1 2">SA925</strain>
    </source>
</reference>
<dbReference type="OrthoDB" id="88903at2"/>
<gene>
    <name evidence="1" type="ORF">A8V01_24185</name>
</gene>
<dbReference type="Proteomes" id="UP000236327">
    <property type="component" value="Unassembled WGS sequence"/>
</dbReference>
<proteinExistence type="predicted"/>